<evidence type="ECO:0000256" key="6">
    <source>
        <dbReference type="ARBA" id="ARBA00026057"/>
    </source>
</evidence>
<dbReference type="GO" id="GO:0016887">
    <property type="term" value="F:ATP hydrolysis activity"/>
    <property type="evidence" value="ECO:0007669"/>
    <property type="project" value="InterPro"/>
</dbReference>
<dbReference type="PANTHER" id="PTHR11638">
    <property type="entry name" value="ATP-DEPENDENT CLP PROTEASE"/>
    <property type="match status" value="1"/>
</dbReference>
<dbReference type="PROSITE" id="PS51903">
    <property type="entry name" value="CLP_R"/>
    <property type="match status" value="1"/>
</dbReference>
<keyword evidence="4 8" id="KW-0067">ATP-binding</keyword>
<proteinExistence type="inferred from homology"/>
<evidence type="ECO:0000256" key="9">
    <source>
        <dbReference type="SAM" id="Coils"/>
    </source>
</evidence>
<name>A0A1F5ESH9_9BACT</name>
<dbReference type="FunFam" id="1.10.8.60:FF:000017">
    <property type="entry name" value="ATP-dependent chaperone ClpB"/>
    <property type="match status" value="1"/>
</dbReference>
<dbReference type="CDD" id="cd00009">
    <property type="entry name" value="AAA"/>
    <property type="match status" value="1"/>
</dbReference>
<dbReference type="InterPro" id="IPR027417">
    <property type="entry name" value="P-loop_NTPase"/>
</dbReference>
<comment type="caution">
    <text evidence="11">The sequence shown here is derived from an EMBL/GenBank/DDBJ whole genome shotgun (WGS) entry which is preliminary data.</text>
</comment>
<dbReference type="SUPFAM" id="SSF52540">
    <property type="entry name" value="P-loop containing nucleoside triphosphate hydrolases"/>
    <property type="match status" value="2"/>
</dbReference>
<dbReference type="SMART" id="SM01086">
    <property type="entry name" value="ClpB_D2-small"/>
    <property type="match status" value="1"/>
</dbReference>
<dbReference type="GO" id="GO:0005524">
    <property type="term" value="F:ATP binding"/>
    <property type="evidence" value="ECO:0007669"/>
    <property type="project" value="UniProtKB-KW"/>
</dbReference>
<evidence type="ECO:0000256" key="5">
    <source>
        <dbReference type="ARBA" id="ARBA00023186"/>
    </source>
</evidence>
<evidence type="ECO:0000256" key="7">
    <source>
        <dbReference type="PROSITE-ProRule" id="PRU01251"/>
    </source>
</evidence>
<dbReference type="SMART" id="SM00382">
    <property type="entry name" value="AAA"/>
    <property type="match status" value="2"/>
</dbReference>
<evidence type="ECO:0000256" key="1">
    <source>
        <dbReference type="ARBA" id="ARBA00008675"/>
    </source>
</evidence>
<dbReference type="GO" id="GO:0005737">
    <property type="term" value="C:cytoplasm"/>
    <property type="evidence" value="ECO:0007669"/>
    <property type="project" value="TreeGrafter"/>
</dbReference>
<dbReference type="SUPFAM" id="SSF81923">
    <property type="entry name" value="Double Clp-N motif"/>
    <property type="match status" value="1"/>
</dbReference>
<evidence type="ECO:0000313" key="11">
    <source>
        <dbReference type="EMBL" id="OGD70196.1"/>
    </source>
</evidence>
<dbReference type="Pfam" id="PF02861">
    <property type="entry name" value="Clp_N"/>
    <property type="match status" value="1"/>
</dbReference>
<dbReference type="Pfam" id="PF00004">
    <property type="entry name" value="AAA"/>
    <property type="match status" value="1"/>
</dbReference>
<dbReference type="InterPro" id="IPR036628">
    <property type="entry name" value="Clp_N_dom_sf"/>
</dbReference>
<dbReference type="PRINTS" id="PR00300">
    <property type="entry name" value="CLPPROTEASEA"/>
</dbReference>
<evidence type="ECO:0000256" key="3">
    <source>
        <dbReference type="ARBA" id="ARBA00022741"/>
    </source>
</evidence>
<dbReference type="GO" id="GO:0034605">
    <property type="term" value="P:cellular response to heat"/>
    <property type="evidence" value="ECO:0007669"/>
    <property type="project" value="TreeGrafter"/>
</dbReference>
<feature type="domain" description="Clp R" evidence="10">
    <location>
        <begin position="4"/>
        <end position="146"/>
    </location>
</feature>
<dbReference type="EMBL" id="MFAH01000061">
    <property type="protein sequence ID" value="OGD70196.1"/>
    <property type="molecule type" value="Genomic_DNA"/>
</dbReference>
<keyword evidence="3 8" id="KW-0547">Nucleotide-binding</keyword>
<dbReference type="PROSITE" id="PS00870">
    <property type="entry name" value="CLPAB_1"/>
    <property type="match status" value="1"/>
</dbReference>
<dbReference type="InterPro" id="IPR019489">
    <property type="entry name" value="Clp_ATPase_C"/>
</dbReference>
<keyword evidence="9" id="KW-0175">Coiled coil</keyword>
<dbReference type="InterPro" id="IPR041546">
    <property type="entry name" value="ClpA/ClpB_AAA_lid"/>
</dbReference>
<evidence type="ECO:0000256" key="8">
    <source>
        <dbReference type="RuleBase" id="RU004432"/>
    </source>
</evidence>
<evidence type="ECO:0000259" key="10">
    <source>
        <dbReference type="PROSITE" id="PS51903"/>
    </source>
</evidence>
<dbReference type="FunFam" id="3.40.50.300:FF:000025">
    <property type="entry name" value="ATP-dependent Clp protease subunit"/>
    <property type="match status" value="1"/>
</dbReference>
<dbReference type="InterPro" id="IPR028299">
    <property type="entry name" value="ClpA/B_CS2"/>
</dbReference>
<evidence type="ECO:0000256" key="4">
    <source>
        <dbReference type="ARBA" id="ARBA00022840"/>
    </source>
</evidence>
<comment type="similarity">
    <text evidence="1 8">Belongs to the ClpA/ClpB family.</text>
</comment>
<accession>A0A1F5ESH9</accession>
<dbReference type="PROSITE" id="PS00871">
    <property type="entry name" value="CLPAB_2"/>
    <property type="match status" value="1"/>
</dbReference>
<protein>
    <submittedName>
        <fullName evidence="11">ATP-dependent chaperone ClpB</fullName>
    </submittedName>
</protein>
<dbReference type="CDD" id="cd19499">
    <property type="entry name" value="RecA-like_ClpB_Hsp104-like"/>
    <property type="match status" value="1"/>
</dbReference>
<dbReference type="InterPro" id="IPR050130">
    <property type="entry name" value="ClpA_ClpB"/>
</dbReference>
<dbReference type="Pfam" id="PF07724">
    <property type="entry name" value="AAA_2"/>
    <property type="match status" value="1"/>
</dbReference>
<dbReference type="Gene3D" id="1.10.8.60">
    <property type="match status" value="1"/>
</dbReference>
<dbReference type="InterPro" id="IPR003593">
    <property type="entry name" value="AAA+_ATPase"/>
</dbReference>
<dbReference type="Proteomes" id="UP000177390">
    <property type="component" value="Unassembled WGS sequence"/>
</dbReference>
<dbReference type="Pfam" id="PF17871">
    <property type="entry name" value="AAA_lid_9"/>
    <property type="match status" value="1"/>
</dbReference>
<dbReference type="Gene3D" id="1.10.1780.10">
    <property type="entry name" value="Clp, N-terminal domain"/>
    <property type="match status" value="1"/>
</dbReference>
<evidence type="ECO:0000313" key="12">
    <source>
        <dbReference type="Proteomes" id="UP000177390"/>
    </source>
</evidence>
<dbReference type="InterPro" id="IPR001270">
    <property type="entry name" value="ClpA/B"/>
</dbReference>
<dbReference type="InterPro" id="IPR003959">
    <property type="entry name" value="ATPase_AAA_core"/>
</dbReference>
<dbReference type="PANTHER" id="PTHR11638:SF18">
    <property type="entry name" value="HEAT SHOCK PROTEIN 104"/>
    <property type="match status" value="1"/>
</dbReference>
<evidence type="ECO:0000256" key="2">
    <source>
        <dbReference type="ARBA" id="ARBA00022737"/>
    </source>
</evidence>
<dbReference type="FunFam" id="3.40.50.300:FF:000010">
    <property type="entry name" value="Chaperone clpB 1, putative"/>
    <property type="match status" value="1"/>
</dbReference>
<dbReference type="Pfam" id="PF10431">
    <property type="entry name" value="ClpB_D2-small"/>
    <property type="match status" value="1"/>
</dbReference>
<dbReference type="FunFam" id="3.40.50.300:FF:000120">
    <property type="entry name" value="ATP-dependent chaperone ClpB"/>
    <property type="match status" value="1"/>
</dbReference>
<dbReference type="InterPro" id="IPR004176">
    <property type="entry name" value="Clp_R_N"/>
</dbReference>
<reference evidence="11 12" key="1">
    <citation type="journal article" date="2016" name="Nat. Commun.">
        <title>Thousands of microbial genomes shed light on interconnected biogeochemical processes in an aquifer system.</title>
        <authorList>
            <person name="Anantharaman K."/>
            <person name="Brown C.T."/>
            <person name="Hug L.A."/>
            <person name="Sharon I."/>
            <person name="Castelle C.J."/>
            <person name="Probst A.J."/>
            <person name="Thomas B.C."/>
            <person name="Singh A."/>
            <person name="Wilkins M.J."/>
            <person name="Karaoz U."/>
            <person name="Brodie E.L."/>
            <person name="Williams K.H."/>
            <person name="Hubbard S.S."/>
            <person name="Banfield J.F."/>
        </authorList>
    </citation>
    <scope>NUCLEOTIDE SEQUENCE [LARGE SCALE GENOMIC DNA]</scope>
</reference>
<sequence length="858" mass="95877">MVDQNKLTSASQQTLNQAIQIALDGQHPSLDPLHLLLALMIDMDSVPVRIMNRSNVDIQQLLHELHSAVDSLPTGQVESDQIRPDPKFLRVIGKAESLAREKGDSYVSQEILLLALYLTECQASDILKSFLTVETMEKSIEQIRGGEKVQDQGAENKYQVIEKYMVNLTKKAKEGKLDPVIGRDTEIRRMMQVLSRRTKNNPVLVGDPGVGKTALVEGLAQRIASGDVPDSLKNKDLLVLDLASVLAGAKYRGEFEERLKAIVNEVEKAAGKIVLFIDEIHTLVGAGAAEGAVDAANILKPALARGTLHLIGATTINEYRKHIEKDAALERRFQPVVVDEPSLEDTIAILRGLKEKYELHHGLKISDDAVIAAATLSVRYIPDRFLPDKAIDLIDEAGSGLKIEIESMPAELDLLKRKITQIEIELAALKKEKSDSAKTRAEDLQKEAEDKRESANRLEVAWKTQKDLVESINKVQEKIDRAKVRLEVAEREVKLEEAAEIKYGELPKLIKEIADKQKEYDSIKPEDRLIQLTVSEEDIAKVVSRWTGIPITRLVSSETGKLIHLEQELGKRVIGQEEALKAVANAVRRSRAGISEESKPIASFLFLGPTGVGKTETARSLAEYLFNDESSLIRIDMSEYSESHSIARLIGSPPGYVGYNEGGQLTEAVKRHPYSVILFDEIEKANDQIFNLFLQIFDDGRLTDGKGRTVSFKNAVIIMTSNLGSEIISDETMSKEDVSRRIWELLQSKFRPEFLNRIDQTIIFEKLTSVQLTKIVDIQLSHLAKRLQSKHIQIEFTPKLKEHLAKHGYDPVFGARPLKRVIQTEIEDELALQIIEDKIKPGAKIIVDIDRGKVMIHS</sequence>
<organism evidence="11 12">
    <name type="scientific">Candidatus Collierbacteria bacterium RIFCSPHIGHO2_02_FULL_49_10</name>
    <dbReference type="NCBI Taxonomy" id="1817723"/>
    <lineage>
        <taxon>Bacteria</taxon>
        <taxon>Candidatus Collieribacteriota</taxon>
    </lineage>
</organism>
<dbReference type="Gene3D" id="3.40.50.300">
    <property type="entry name" value="P-loop containing nucleotide triphosphate hydrolases"/>
    <property type="match status" value="3"/>
</dbReference>
<keyword evidence="2 7" id="KW-0677">Repeat</keyword>
<comment type="subunit">
    <text evidence="6">Homohexamer. The oligomerization is ATP-dependent.</text>
</comment>
<feature type="coiled-coil region" evidence="9">
    <location>
        <begin position="412"/>
        <end position="499"/>
    </location>
</feature>
<dbReference type="AlphaFoldDB" id="A0A1F5ESH9"/>
<dbReference type="InterPro" id="IPR018368">
    <property type="entry name" value="ClpA/B_CS1"/>
</dbReference>
<gene>
    <name evidence="11" type="ORF">A3D09_03490</name>
</gene>
<keyword evidence="5 8" id="KW-0143">Chaperone</keyword>